<protein>
    <submittedName>
        <fullName evidence="3">PhoX family phosphatase</fullName>
    </submittedName>
</protein>
<dbReference type="RefSeq" id="WP_376979569.1">
    <property type="nucleotide sequence ID" value="NZ_JBHLSV010000006.1"/>
</dbReference>
<feature type="compositionally biased region" description="Acidic residues" evidence="1">
    <location>
        <begin position="681"/>
        <end position="718"/>
    </location>
</feature>
<reference evidence="3 4" key="1">
    <citation type="submission" date="2024-09" db="EMBL/GenBank/DDBJ databases">
        <authorList>
            <person name="Sun Q."/>
            <person name="Mori K."/>
        </authorList>
    </citation>
    <scope>NUCLEOTIDE SEQUENCE [LARGE SCALE GENOMIC DNA]</scope>
    <source>
        <strain evidence="3 4">CICC 10874</strain>
    </source>
</reference>
<comment type="caution">
    <text evidence="3">The sequence shown here is derived from an EMBL/GenBank/DDBJ whole genome shotgun (WGS) entry which is preliminary data.</text>
</comment>
<dbReference type="PANTHER" id="PTHR35399:SF2">
    <property type="entry name" value="DUF839 DOMAIN-CONTAINING PROTEIN"/>
    <property type="match status" value="1"/>
</dbReference>
<keyword evidence="2" id="KW-0812">Transmembrane</keyword>
<accession>A0ABV6R9T8</accession>
<dbReference type="EMBL" id="JBHLSV010000006">
    <property type="protein sequence ID" value="MFC0673755.1"/>
    <property type="molecule type" value="Genomic_DNA"/>
</dbReference>
<keyword evidence="2" id="KW-0472">Membrane</keyword>
<evidence type="ECO:0000256" key="1">
    <source>
        <dbReference type="SAM" id="MobiDB-lite"/>
    </source>
</evidence>
<evidence type="ECO:0000256" key="2">
    <source>
        <dbReference type="SAM" id="Phobius"/>
    </source>
</evidence>
<feature type="transmembrane region" description="Helical" evidence="2">
    <location>
        <begin position="778"/>
        <end position="798"/>
    </location>
</feature>
<dbReference type="InterPro" id="IPR008557">
    <property type="entry name" value="PhoX"/>
</dbReference>
<feature type="compositionally biased region" description="Low complexity" evidence="1">
    <location>
        <begin position="725"/>
        <end position="735"/>
    </location>
</feature>
<dbReference type="Pfam" id="PF05787">
    <property type="entry name" value="PhoX"/>
    <property type="match status" value="1"/>
</dbReference>
<proteinExistence type="predicted"/>
<evidence type="ECO:0000313" key="3">
    <source>
        <dbReference type="EMBL" id="MFC0673755.1"/>
    </source>
</evidence>
<evidence type="ECO:0000313" key="4">
    <source>
        <dbReference type="Proteomes" id="UP001589793"/>
    </source>
</evidence>
<name>A0ABV6R9T8_9MICO</name>
<dbReference type="Proteomes" id="UP001589793">
    <property type="component" value="Unassembled WGS sequence"/>
</dbReference>
<feature type="compositionally biased region" description="Gly residues" evidence="1">
    <location>
        <begin position="744"/>
        <end position="767"/>
    </location>
</feature>
<gene>
    <name evidence="3" type="ORF">ACFFF6_07285</name>
</gene>
<dbReference type="SUPFAM" id="SSF63829">
    <property type="entry name" value="Calcium-dependent phosphotriesterase"/>
    <property type="match status" value="1"/>
</dbReference>
<dbReference type="PANTHER" id="PTHR35399">
    <property type="entry name" value="SLR8030 PROTEIN"/>
    <property type="match status" value="1"/>
</dbReference>
<feature type="region of interest" description="Disordered" evidence="1">
    <location>
        <begin position="807"/>
        <end position="826"/>
    </location>
</feature>
<feature type="compositionally biased region" description="Acidic residues" evidence="1">
    <location>
        <begin position="813"/>
        <end position="826"/>
    </location>
</feature>
<feature type="region of interest" description="Disordered" evidence="1">
    <location>
        <begin position="649"/>
        <end position="775"/>
    </location>
</feature>
<keyword evidence="2" id="KW-1133">Transmembrane helix</keyword>
<sequence length="826" mass="87754">MPPIQLPLLMAGHTRGKRSSVTCALKCANACAGETCNTSANGYFRDIATRALSRRAMIGGGTSALAIALAGTQGAMAAGQGGAAAGASAFGPVPALAPGGTELDFDAISPVDLETDEFTVPEGFDWHPVIRWGDPLFEDAPEFDWAAQSAEAQKRQFGYNNDYTEIQEIPGSDGKRAVMFVNHEYTNENIMLPADIDPAEAIEIGLAAHGLSVVELEREDQATPYAYVRGAELNRRFLSDTEYALTGPAAGHELLQTVEDPEGRTVLGTFGNCSGGLTPWGTLLSGEENFNGYFRSPGTSEAEARYGLKDEATARGWENAHDRFDTRNPGYENEPNRFGWIVEVDPWDPASTPRKHTSLGRFKHEGANVIIAEDGRVVAYSGDDERFDYLYKFVSEKTYVEGDREHNMTLLESGDLYVARFTGNSPQAQIDGTGALPEDGAFDGSGEWIPLVLDGQSQVDGFTVEEVLVHTRLAADAVGPTKMDRCEDVEPSLKTRRIYVACTNNTKRGTEGTAGPDEANPRAENRDGHVVEIDEQGDQTSTAFAWNLLLVCGDPAQGTHTYFGGFPAEKVSPISCPDNVAFDSVGNLWISTDGAPSTIGYNDGLFRVTLEGEARGRVEQFLSVPRDAETCGPIVRDRDRTAFVSVQHPGEEGEFDAQRSYFPDFDGTGPRPSVVQVLPVPEEEPTEPTEPTEPEPTEPEPTEPEPTEPEPTEPEPTEPEPTQPEPTQEPSTAPTTPAPTSPATGGGAGGSTGGGSGTGGAGSGSTGSGRDDLARTGFGLAAPAAIAAGLLGGGGALLSRRRRAAGIPADVVEQPEGEVSEADEQP</sequence>
<organism evidence="3 4">
    <name type="scientific">Brachybacterium hainanense</name>
    <dbReference type="NCBI Taxonomy" id="1541174"/>
    <lineage>
        <taxon>Bacteria</taxon>
        <taxon>Bacillati</taxon>
        <taxon>Actinomycetota</taxon>
        <taxon>Actinomycetes</taxon>
        <taxon>Micrococcales</taxon>
        <taxon>Dermabacteraceae</taxon>
        <taxon>Brachybacterium</taxon>
    </lineage>
</organism>
<keyword evidence="4" id="KW-1185">Reference proteome</keyword>